<evidence type="ECO:0000313" key="4">
    <source>
        <dbReference type="Proteomes" id="UP000664781"/>
    </source>
</evidence>
<feature type="chain" id="PRO_5039435918" description="Integral membrane protein" evidence="2">
    <location>
        <begin position="26"/>
        <end position="281"/>
    </location>
</feature>
<keyword evidence="1" id="KW-1133">Transmembrane helix</keyword>
<reference evidence="3" key="1">
    <citation type="submission" date="2021-03" db="EMBL/GenBank/DDBJ databases">
        <title>Streptomyces strains.</title>
        <authorList>
            <person name="Lund M.B."/>
            <person name="Toerring T."/>
        </authorList>
    </citation>
    <scope>NUCLEOTIDE SEQUENCE</scope>
    <source>
        <strain evidence="3">JCM 4242</strain>
    </source>
</reference>
<feature type="transmembrane region" description="Helical" evidence="1">
    <location>
        <begin position="194"/>
        <end position="211"/>
    </location>
</feature>
<feature type="transmembrane region" description="Helical" evidence="1">
    <location>
        <begin position="105"/>
        <end position="124"/>
    </location>
</feature>
<feature type="transmembrane region" description="Helical" evidence="1">
    <location>
        <begin position="162"/>
        <end position="182"/>
    </location>
</feature>
<evidence type="ECO:0008006" key="5">
    <source>
        <dbReference type="Google" id="ProtNLM"/>
    </source>
</evidence>
<gene>
    <name evidence="3" type="ORF">J1792_15505</name>
</gene>
<dbReference type="EMBL" id="JAFMOF010000002">
    <property type="protein sequence ID" value="MBO0654127.1"/>
    <property type="molecule type" value="Genomic_DNA"/>
</dbReference>
<name>A0A939FQE6_9ACTN</name>
<evidence type="ECO:0000313" key="3">
    <source>
        <dbReference type="EMBL" id="MBO0654127.1"/>
    </source>
</evidence>
<keyword evidence="1" id="KW-0812">Transmembrane</keyword>
<organism evidence="3 4">
    <name type="scientific">Streptomyces triculaminicus</name>
    <dbReference type="NCBI Taxonomy" id="2816232"/>
    <lineage>
        <taxon>Bacteria</taxon>
        <taxon>Bacillati</taxon>
        <taxon>Actinomycetota</taxon>
        <taxon>Actinomycetes</taxon>
        <taxon>Kitasatosporales</taxon>
        <taxon>Streptomycetaceae</taxon>
        <taxon>Streptomyces</taxon>
    </lineage>
</organism>
<dbReference type="Proteomes" id="UP000664781">
    <property type="component" value="Unassembled WGS sequence"/>
</dbReference>
<proteinExistence type="predicted"/>
<keyword evidence="2" id="KW-0732">Signal</keyword>
<protein>
    <recommendedName>
        <fullName evidence="5">Integral membrane protein</fullName>
    </recommendedName>
</protein>
<feature type="transmembrane region" description="Helical" evidence="1">
    <location>
        <begin position="252"/>
        <end position="271"/>
    </location>
</feature>
<feature type="signal peptide" evidence="2">
    <location>
        <begin position="1"/>
        <end position="25"/>
    </location>
</feature>
<dbReference type="PANTHER" id="PTHR40761:SF1">
    <property type="entry name" value="CONSERVED INTEGRAL MEMBRANE ALANINE VALINE AND LEUCINE RICH PROTEIN-RELATED"/>
    <property type="match status" value="1"/>
</dbReference>
<dbReference type="PANTHER" id="PTHR40761">
    <property type="entry name" value="CONSERVED INTEGRAL MEMBRANE ALANINE VALINE AND LEUCINE RICH PROTEIN-RELATED"/>
    <property type="match status" value="1"/>
</dbReference>
<evidence type="ECO:0000256" key="2">
    <source>
        <dbReference type="SAM" id="SignalP"/>
    </source>
</evidence>
<comment type="caution">
    <text evidence="3">The sequence shown here is derived from an EMBL/GenBank/DDBJ whole genome shotgun (WGS) entry which is preliminary data.</text>
</comment>
<feature type="transmembrane region" description="Helical" evidence="1">
    <location>
        <begin position="136"/>
        <end position="153"/>
    </location>
</feature>
<keyword evidence="1" id="KW-0472">Membrane</keyword>
<keyword evidence="4" id="KW-1185">Reference proteome</keyword>
<sequence>MVFGVVMAFCAAVCMGTATVLQAMGARTAQAGGTPAAGLATLALTLRRWPFLAGIALDTLGFAAELVSLRSVPLFLVEAALASSLAVTAVVAAAALGIRLRYAEWAAVGGVCCGLALLAVAAGHEGTGAGDARMRWVILGVTPALVVAGRVVARRVRRGRAAVLGGIAGLCFGLVAVAVRLLPDLGVQRLLTAPSAYAVAVAGLGGYLLLIEALSSGAVTAATAAMVIGETVWPAAYGVLWLGDSTRHGFRLLALAGFAVSIAGALVLARFGDAEQYASPR</sequence>
<accession>A0A939FQE6</accession>
<dbReference type="RefSeq" id="WP_086566966.1">
    <property type="nucleotide sequence ID" value="NZ_JAFMOF010000002.1"/>
</dbReference>
<feature type="transmembrane region" description="Helical" evidence="1">
    <location>
        <begin position="74"/>
        <end position="98"/>
    </location>
</feature>
<feature type="transmembrane region" description="Helical" evidence="1">
    <location>
        <begin position="218"/>
        <end position="240"/>
    </location>
</feature>
<dbReference type="AlphaFoldDB" id="A0A939FQE6"/>
<evidence type="ECO:0000256" key="1">
    <source>
        <dbReference type="SAM" id="Phobius"/>
    </source>
</evidence>